<sequence length="241" mass="27300">MNPTTPCPSCHQPMVQKTFERQLLGEVGIDLCFACHGIWFDEFESVQITPGGIIELFKLIHQHRDDQRLPVNAVLDCPRCHERLLHGLDLAKGGRFNYHRCLQKHGRFTTFAQFMIEKGFVRQLTASEINELRKKVGVVRCTSCGAPIDIRQDNACGHCRSPIAILDPEAVEQALASYQQAEVKRTAPPDVEMLADAILMTEKDRLRRQREKKANTVDSLDIGDLLVSGVELAWKYFRSSN</sequence>
<feature type="domain" description="Transcription factor zinc-finger" evidence="1">
    <location>
        <begin position="7"/>
        <end position="44"/>
    </location>
</feature>
<evidence type="ECO:0000313" key="2">
    <source>
        <dbReference type="EMBL" id="MBK8891296.1"/>
    </source>
</evidence>
<protein>
    <submittedName>
        <fullName evidence="2">Zf-TFIIB domain-containing protein</fullName>
    </submittedName>
</protein>
<evidence type="ECO:0000259" key="1">
    <source>
        <dbReference type="Pfam" id="PF13453"/>
    </source>
</evidence>
<dbReference type="EMBL" id="JADKBR010000017">
    <property type="protein sequence ID" value="MBK8891296.1"/>
    <property type="molecule type" value="Genomic_DNA"/>
</dbReference>
<dbReference type="InterPro" id="IPR027392">
    <property type="entry name" value="TF_Znf"/>
</dbReference>
<reference evidence="2" key="1">
    <citation type="submission" date="2020-10" db="EMBL/GenBank/DDBJ databases">
        <title>Connecting structure to function with the recovery of over 1000 high-quality activated sludge metagenome-assembled genomes encoding full-length rRNA genes using long-read sequencing.</title>
        <authorList>
            <person name="Singleton C.M."/>
            <person name="Petriglieri F."/>
            <person name="Kristensen J.M."/>
            <person name="Kirkegaard R.H."/>
            <person name="Michaelsen T.Y."/>
            <person name="Andersen M.H."/>
            <person name="Karst S.M."/>
            <person name="Dueholm M.S."/>
            <person name="Nielsen P.H."/>
            <person name="Albertsen M."/>
        </authorList>
    </citation>
    <scope>NUCLEOTIDE SEQUENCE</scope>
    <source>
        <strain evidence="2">OdNE_18-Q3-R46-58_BAT3C.305</strain>
    </source>
</reference>
<dbReference type="InterPro" id="IPR036280">
    <property type="entry name" value="Multihaem_cyt_sf"/>
</dbReference>
<accession>A0A9D7LNJ1</accession>
<gene>
    <name evidence="2" type="ORF">IPN75_13475</name>
</gene>
<proteinExistence type="predicted"/>
<dbReference type="SUPFAM" id="SSF48695">
    <property type="entry name" value="Multiheme cytochromes"/>
    <property type="match status" value="1"/>
</dbReference>
<dbReference type="Pfam" id="PF13453">
    <property type="entry name" value="Zn_ribbon_TFIIB"/>
    <property type="match status" value="1"/>
</dbReference>
<dbReference type="Proteomes" id="UP000808146">
    <property type="component" value="Unassembled WGS sequence"/>
</dbReference>
<comment type="caution">
    <text evidence="2">The sequence shown here is derived from an EMBL/GenBank/DDBJ whole genome shotgun (WGS) entry which is preliminary data.</text>
</comment>
<dbReference type="AlphaFoldDB" id="A0A9D7LNJ1"/>
<organism evidence="2 3">
    <name type="scientific">Candidatus Dechloromonas phosphorivorans</name>
    <dbReference type="NCBI Taxonomy" id="2899244"/>
    <lineage>
        <taxon>Bacteria</taxon>
        <taxon>Pseudomonadati</taxon>
        <taxon>Pseudomonadota</taxon>
        <taxon>Betaproteobacteria</taxon>
        <taxon>Rhodocyclales</taxon>
        <taxon>Azonexaceae</taxon>
        <taxon>Dechloromonas</taxon>
    </lineage>
</organism>
<evidence type="ECO:0000313" key="3">
    <source>
        <dbReference type="Proteomes" id="UP000808146"/>
    </source>
</evidence>
<name>A0A9D7LNJ1_9RHOO</name>